<dbReference type="Proteomes" id="UP000222310">
    <property type="component" value="Unassembled WGS sequence"/>
</dbReference>
<feature type="transmembrane region" description="Helical" evidence="1">
    <location>
        <begin position="43"/>
        <end position="59"/>
    </location>
</feature>
<evidence type="ECO:0000313" key="2">
    <source>
        <dbReference type="EMBL" id="PHK06809.1"/>
    </source>
</evidence>
<comment type="caution">
    <text evidence="2">The sequence shown here is derived from an EMBL/GenBank/DDBJ whole genome shotgun (WGS) entry which is preliminary data.</text>
</comment>
<organism evidence="2 3">
    <name type="scientific">Nostoc linckia z8</name>
    <dbReference type="NCBI Taxonomy" id="1628746"/>
    <lineage>
        <taxon>Bacteria</taxon>
        <taxon>Bacillati</taxon>
        <taxon>Cyanobacteriota</taxon>
        <taxon>Cyanophyceae</taxon>
        <taxon>Nostocales</taxon>
        <taxon>Nostocaceae</taxon>
        <taxon>Nostoc</taxon>
    </lineage>
</organism>
<name>A0A9Q5ZGM9_NOSLI</name>
<sequence length="115" mass="13143">MEKPVVNLVQESVYNIDVDYKVINNAYKAIKDFYEKYRTNPDYLIVGSLVFVSIAHYFMKNYYMAFDDITSFENVPMILDPTAKVDSAIAVFASPSKVLKCQVTPDEIIKPVDQS</sequence>
<dbReference type="RefSeq" id="WP_099066596.1">
    <property type="nucleotide sequence ID" value="NZ_LAHD01000005.1"/>
</dbReference>
<gene>
    <name evidence="2" type="ORF">VF08_03495</name>
</gene>
<dbReference type="GeneID" id="57094369"/>
<evidence type="ECO:0000313" key="3">
    <source>
        <dbReference type="Proteomes" id="UP000222310"/>
    </source>
</evidence>
<accession>A0A9Q5ZGM9</accession>
<proteinExistence type="predicted"/>
<keyword evidence="1" id="KW-1133">Transmembrane helix</keyword>
<evidence type="ECO:0000256" key="1">
    <source>
        <dbReference type="SAM" id="Phobius"/>
    </source>
</evidence>
<keyword evidence="1" id="KW-0812">Transmembrane</keyword>
<keyword evidence="1" id="KW-0472">Membrane</keyword>
<reference evidence="2 3" key="1">
    <citation type="submission" date="2015-02" db="EMBL/GenBank/DDBJ databases">
        <title>Nostoc linckia genome annotation.</title>
        <authorList>
            <person name="Zhou Z."/>
        </authorList>
    </citation>
    <scope>NUCLEOTIDE SEQUENCE [LARGE SCALE GENOMIC DNA]</scope>
    <source>
        <strain evidence="3">z8</strain>
    </source>
</reference>
<dbReference type="EMBL" id="LAHD01000005">
    <property type="protein sequence ID" value="PHK06809.1"/>
    <property type="molecule type" value="Genomic_DNA"/>
</dbReference>
<dbReference type="AlphaFoldDB" id="A0A9Q5ZGM9"/>
<protein>
    <submittedName>
        <fullName evidence="2">Uncharacterized protein</fullName>
    </submittedName>
</protein>